<sequence>MENTPDQPVGTSRRAQHFRSALNLVHKKSATAWTLEQFLACVGTWGEENPDKAAAMREKADEILAKYKAYEGIDCLAEAVAEARTATVVDQPQSNGRRRSSVSAKQQKKKKDTWRAELAPRSAVHAVTVPLLEAEKERLERDLAEVERLCEDALNRFRDHRDKAIEAKIQVSRLLDGVDRAKDAYDTLNVEEMSEWTMRQLTHGHASLRDYTLLPTTFEDQAAQGYSTSAFDLEANLQGDARVGLDD</sequence>
<gene>
    <name evidence="1" type="ORF">ACOLOM_LOCUS8701</name>
</gene>
<feature type="non-terminal residue" evidence="1">
    <location>
        <position position="247"/>
    </location>
</feature>
<name>A0ACA9NQB6_9GLOM</name>
<accession>A0ACA9NQB6</accession>
<reference evidence="1" key="1">
    <citation type="submission" date="2021-06" db="EMBL/GenBank/DDBJ databases">
        <authorList>
            <person name="Kallberg Y."/>
            <person name="Tangrot J."/>
            <person name="Rosling A."/>
        </authorList>
    </citation>
    <scope>NUCLEOTIDE SEQUENCE</scope>
    <source>
        <strain evidence="1">CL356</strain>
    </source>
</reference>
<keyword evidence="2" id="KW-1185">Reference proteome</keyword>
<dbReference type="EMBL" id="CAJVPT010023226">
    <property type="protein sequence ID" value="CAG8664283.1"/>
    <property type="molecule type" value="Genomic_DNA"/>
</dbReference>
<comment type="caution">
    <text evidence="1">The sequence shown here is derived from an EMBL/GenBank/DDBJ whole genome shotgun (WGS) entry which is preliminary data.</text>
</comment>
<dbReference type="Proteomes" id="UP000789525">
    <property type="component" value="Unassembled WGS sequence"/>
</dbReference>
<proteinExistence type="predicted"/>
<organism evidence="1 2">
    <name type="scientific">Acaulospora colombiana</name>
    <dbReference type="NCBI Taxonomy" id="27376"/>
    <lineage>
        <taxon>Eukaryota</taxon>
        <taxon>Fungi</taxon>
        <taxon>Fungi incertae sedis</taxon>
        <taxon>Mucoromycota</taxon>
        <taxon>Glomeromycotina</taxon>
        <taxon>Glomeromycetes</taxon>
        <taxon>Diversisporales</taxon>
        <taxon>Acaulosporaceae</taxon>
        <taxon>Acaulospora</taxon>
    </lineage>
</organism>
<evidence type="ECO:0000313" key="2">
    <source>
        <dbReference type="Proteomes" id="UP000789525"/>
    </source>
</evidence>
<protein>
    <submittedName>
        <fullName evidence="1">15064_t:CDS:1</fullName>
    </submittedName>
</protein>
<evidence type="ECO:0000313" key="1">
    <source>
        <dbReference type="EMBL" id="CAG8664283.1"/>
    </source>
</evidence>